<protein>
    <submittedName>
        <fullName evidence="3">Saccharopine dehydrogenase NADP-binding domain-containing protein</fullName>
    </submittedName>
</protein>
<gene>
    <name evidence="3" type="ORF">IFO71_18750</name>
</gene>
<dbReference type="PANTHER" id="PTHR12286">
    <property type="entry name" value="SACCHAROPINE DEHYDROGENASE-LIKE OXIDOREDUCTASE"/>
    <property type="match status" value="1"/>
</dbReference>
<sequence>MSDSRYDVIVFGATSFVGQILCRYLLDHFGLSGELRWAAAGRSQSKLEALRKQLGSKAADLSLLTADAADESALRTLCDSTGVVVSTVGPYALYGEPLVKVCAETGTDYCDLTGEPQWIAQMLAKYEAKAKASGARIVHCCGFDSIPSDLGVYFLQQEAKRRYGQYCTQVKMRVKAIRGGFSGGTVASLLNAVKEATRDPKVRKELANPFSLCPADQRPKTRQPSLKFAAFDRDFKSWIAPFVMAAINSRIVQRSHALSGQPYTERFVYDEAMLTGAGLAGRMRATSMASGMLVFMAASATQATRWIVEKFVPAPGEGPTPEQQQKGFFDLRFHGSIDDGRSLRCKFTGDRDPGYGSTAKMLGQAAACLALDRPKNELPGGFWTPSTAMGEQLIPRLQAHAGIVIEVLERPA</sequence>
<dbReference type="PANTHER" id="PTHR12286:SF5">
    <property type="entry name" value="SACCHAROPINE DEHYDROGENASE-LIKE OXIDOREDUCTASE"/>
    <property type="match status" value="1"/>
</dbReference>
<comment type="similarity">
    <text evidence="1">Belongs to the saccharopine dehydrogenase family. Enoyl reductase subfamily.</text>
</comment>
<dbReference type="Gene3D" id="3.40.50.720">
    <property type="entry name" value="NAD(P)-binding Rossmann-like Domain"/>
    <property type="match status" value="1"/>
</dbReference>
<feature type="domain" description="Saccharopine dehydrogenase NADP binding" evidence="2">
    <location>
        <begin position="8"/>
        <end position="138"/>
    </location>
</feature>
<dbReference type="SUPFAM" id="SSF51735">
    <property type="entry name" value="NAD(P)-binding Rossmann-fold domains"/>
    <property type="match status" value="1"/>
</dbReference>
<evidence type="ECO:0000256" key="1">
    <source>
        <dbReference type="ARBA" id="ARBA00010591"/>
    </source>
</evidence>
<keyword evidence="4" id="KW-1185">Reference proteome</keyword>
<dbReference type="GO" id="GO:0005886">
    <property type="term" value="C:plasma membrane"/>
    <property type="evidence" value="ECO:0007669"/>
    <property type="project" value="TreeGrafter"/>
</dbReference>
<comment type="caution">
    <text evidence="3">The sequence shown here is derived from an EMBL/GenBank/DDBJ whole genome shotgun (WGS) entry which is preliminary data.</text>
</comment>
<dbReference type="AlphaFoldDB" id="A0AAW3ZNV8"/>
<evidence type="ECO:0000313" key="4">
    <source>
        <dbReference type="Proteomes" id="UP000613768"/>
    </source>
</evidence>
<dbReference type="EMBL" id="JACYTR010000065">
    <property type="protein sequence ID" value="MBD8527791.1"/>
    <property type="molecule type" value="Genomic_DNA"/>
</dbReference>
<accession>A0AAW3ZNV8</accession>
<dbReference type="Proteomes" id="UP000613768">
    <property type="component" value="Unassembled WGS sequence"/>
</dbReference>
<dbReference type="Pfam" id="PF03435">
    <property type="entry name" value="Sacchrp_dh_NADP"/>
    <property type="match status" value="1"/>
</dbReference>
<name>A0AAW3ZNV8_9GAMM</name>
<dbReference type="InterPro" id="IPR051276">
    <property type="entry name" value="Saccharopine_DH-like_oxidrdct"/>
</dbReference>
<dbReference type="RefSeq" id="WP_192031212.1">
    <property type="nucleotide sequence ID" value="NZ_JACYTR010000065.1"/>
</dbReference>
<dbReference type="GO" id="GO:0009247">
    <property type="term" value="P:glycolipid biosynthetic process"/>
    <property type="evidence" value="ECO:0007669"/>
    <property type="project" value="TreeGrafter"/>
</dbReference>
<reference evidence="3 4" key="1">
    <citation type="submission" date="2020-09" db="EMBL/GenBank/DDBJ databases">
        <title>Pseudoxanthomonas sp. CAU 1598 isolated from sand of Yaerae Beach.</title>
        <authorList>
            <person name="Kim W."/>
        </authorList>
    </citation>
    <scope>NUCLEOTIDE SEQUENCE [LARGE SCALE GENOMIC DNA]</scope>
    <source>
        <strain evidence="3 4">CAU 1598</strain>
    </source>
</reference>
<organism evidence="3 4">
    <name type="scientific">Pseudomarimonas arenosa</name>
    <dbReference type="NCBI Taxonomy" id="2774145"/>
    <lineage>
        <taxon>Bacteria</taxon>
        <taxon>Pseudomonadati</taxon>
        <taxon>Pseudomonadota</taxon>
        <taxon>Gammaproteobacteria</taxon>
        <taxon>Lysobacterales</taxon>
        <taxon>Lysobacteraceae</taxon>
        <taxon>Pseudomarimonas</taxon>
    </lineage>
</organism>
<dbReference type="FunFam" id="3.40.50.720:FF:000413">
    <property type="entry name" value="Trans-acting enoyl reductase"/>
    <property type="match status" value="1"/>
</dbReference>
<evidence type="ECO:0000313" key="3">
    <source>
        <dbReference type="EMBL" id="MBD8527791.1"/>
    </source>
</evidence>
<dbReference type="InterPro" id="IPR036291">
    <property type="entry name" value="NAD(P)-bd_dom_sf"/>
</dbReference>
<evidence type="ECO:0000259" key="2">
    <source>
        <dbReference type="Pfam" id="PF03435"/>
    </source>
</evidence>
<dbReference type="InterPro" id="IPR005097">
    <property type="entry name" value="Sacchrp_dh_NADP-bd"/>
</dbReference>
<proteinExistence type="inferred from homology"/>